<name>A0A0D0ULI2_CRYGA</name>
<proteinExistence type="predicted"/>
<reference evidence="1" key="1">
    <citation type="submission" date="2015-01" db="EMBL/GenBank/DDBJ databases">
        <title>The Genome Sequence of Cryptococcus gattii CA1280.</title>
        <authorList>
            <consortium name="The Broad Institute Genomics Platform"/>
            <person name="Cuomo C."/>
            <person name="Litvintseva A."/>
            <person name="Chen Y."/>
            <person name="Heitman J."/>
            <person name="Sun S."/>
            <person name="Springer D."/>
            <person name="Dromer F."/>
            <person name="Young S."/>
            <person name="Zeng Q."/>
            <person name="Gargeya S."/>
            <person name="Abouelleil A."/>
            <person name="Alvarado L."/>
            <person name="Chapman S.B."/>
            <person name="Gainer-Dewar J."/>
            <person name="Goldberg J."/>
            <person name="Griggs A."/>
            <person name="Gujja S."/>
            <person name="Hansen M."/>
            <person name="Howarth C."/>
            <person name="Imamovic A."/>
            <person name="Larimer J."/>
            <person name="Murphy C."/>
            <person name="Naylor J."/>
            <person name="Pearson M."/>
            <person name="Priest M."/>
            <person name="Roberts A."/>
            <person name="Saif S."/>
            <person name="Shea T."/>
            <person name="Sykes S."/>
            <person name="Wortman J."/>
            <person name="Nusbaum C."/>
            <person name="Birren B."/>
        </authorList>
    </citation>
    <scope>NUCLEOTIDE SEQUENCE [LARGE SCALE GENOMIC DNA]</scope>
    <source>
        <strain evidence="1">CA1280</strain>
    </source>
</reference>
<dbReference type="HOGENOM" id="CLU_3392282_0_0_1"/>
<protein>
    <submittedName>
        <fullName evidence="1">Uncharacterized protein</fullName>
    </submittedName>
</protein>
<sequence length="32" mass="4033">MVLIYTPINIIYQDRRSCQSHERHFRVRRSRT</sequence>
<evidence type="ECO:0000313" key="1">
    <source>
        <dbReference type="EMBL" id="KIR49038.1"/>
    </source>
</evidence>
<dbReference type="AlphaFoldDB" id="A0A0D0ULI2"/>
<organism evidence="1">
    <name type="scientific">Cryptococcus bacillisporus CA1280</name>
    <dbReference type="NCBI Taxonomy" id="1296109"/>
    <lineage>
        <taxon>Eukaryota</taxon>
        <taxon>Fungi</taxon>
        <taxon>Dikarya</taxon>
        <taxon>Basidiomycota</taxon>
        <taxon>Agaricomycotina</taxon>
        <taxon>Tremellomycetes</taxon>
        <taxon>Tremellales</taxon>
        <taxon>Cryptococcaceae</taxon>
        <taxon>Cryptococcus</taxon>
        <taxon>Cryptococcus gattii species complex</taxon>
    </lineage>
</organism>
<accession>A0A0D0ULI2</accession>
<dbReference type="EMBL" id="KN847975">
    <property type="protein sequence ID" value="KIR49038.1"/>
    <property type="molecule type" value="Genomic_DNA"/>
</dbReference>
<dbReference type="OrthoDB" id="10464765at2759"/>
<gene>
    <name evidence="1" type="ORF">I312_01186</name>
</gene>